<organism evidence="1 2">
    <name type="scientific">Pusillibacter faecalis</name>
    <dbReference type="NCBI Taxonomy" id="2714358"/>
    <lineage>
        <taxon>Bacteria</taxon>
        <taxon>Bacillati</taxon>
        <taxon>Bacillota</taxon>
        <taxon>Clostridia</taxon>
        <taxon>Eubacteriales</taxon>
        <taxon>Oscillospiraceae</taxon>
        <taxon>Pusillibacter</taxon>
    </lineage>
</organism>
<evidence type="ECO:0000313" key="1">
    <source>
        <dbReference type="EMBL" id="BCK83587.1"/>
    </source>
</evidence>
<evidence type="ECO:0000313" key="2">
    <source>
        <dbReference type="Proteomes" id="UP000679848"/>
    </source>
</evidence>
<reference evidence="1" key="1">
    <citation type="submission" date="2020-09" db="EMBL/GenBank/DDBJ databases">
        <title>New species isolated from human feces.</title>
        <authorList>
            <person name="Kitahara M."/>
            <person name="Shigeno Y."/>
            <person name="Shime M."/>
            <person name="Matsumoto Y."/>
            <person name="Nakamura S."/>
            <person name="Motooka D."/>
            <person name="Fukuoka S."/>
            <person name="Nishikawa H."/>
            <person name="Benno Y."/>
        </authorList>
    </citation>
    <scope>NUCLEOTIDE SEQUENCE</scope>
    <source>
        <strain evidence="1">MM59</strain>
    </source>
</reference>
<dbReference type="KEGG" id="pfaa:MM59RIKEN_09060"/>
<keyword evidence="2" id="KW-1185">Reference proteome</keyword>
<accession>A0A810QBH5</accession>
<dbReference type="EMBL" id="AP023420">
    <property type="protein sequence ID" value="BCK83587.1"/>
    <property type="molecule type" value="Genomic_DNA"/>
</dbReference>
<dbReference type="AlphaFoldDB" id="A0A810QBH5"/>
<name>A0A810QBH5_9FIRM</name>
<gene>
    <name evidence="1" type="ORF">MM59RIKEN_09060</name>
</gene>
<dbReference type="Proteomes" id="UP000679848">
    <property type="component" value="Chromosome"/>
</dbReference>
<sequence>MRVPYHQRCPPRLLGQKGLTSHSKGITLVLSEEQLELVQLREAIKATVYRVGKISQTFMGKRGCSPALKNQRKQAENV</sequence>
<protein>
    <submittedName>
        <fullName evidence="1">Uncharacterized protein</fullName>
    </submittedName>
</protein>
<proteinExistence type="predicted"/>